<evidence type="ECO:0000256" key="2">
    <source>
        <dbReference type="ARBA" id="ARBA00022448"/>
    </source>
</evidence>
<evidence type="ECO:0000256" key="4">
    <source>
        <dbReference type="ARBA" id="ARBA00022692"/>
    </source>
</evidence>
<name>A0A173R5F2_9FIRM</name>
<dbReference type="InterPro" id="IPR048279">
    <property type="entry name" value="MdtK-like"/>
</dbReference>
<keyword evidence="3" id="KW-1003">Cell membrane</keyword>
<feature type="transmembrane region" description="Helical" evidence="7">
    <location>
        <begin position="322"/>
        <end position="349"/>
    </location>
</feature>
<organism evidence="8 9">
    <name type="scientific">Roseburia inulinivorans</name>
    <dbReference type="NCBI Taxonomy" id="360807"/>
    <lineage>
        <taxon>Bacteria</taxon>
        <taxon>Bacillati</taxon>
        <taxon>Bacillota</taxon>
        <taxon>Clostridia</taxon>
        <taxon>Lachnospirales</taxon>
        <taxon>Lachnospiraceae</taxon>
        <taxon>Roseburia</taxon>
    </lineage>
</organism>
<sequence>MNVALSEKDRKFREFALEGSMWKVIWKVCYPLAIYQSLNQLFKILDTMMAAHISANAVSTVAYLSQINMAISALGGGLAVGASIKISEAYGEGNFELVKRRVSTLFALCGLLGMAILAILIPVAPQFLRLANTPEEFIEEGTVYFILELVSLVIIFFNNVYIAIERARGNSKRILNLNVMVIGIKLSLTAFFVYVLKGGINDISIATIVSQLALLGVAVFYMNAKENVFGFSWKAISFRKSVVAPMIKLSVPVIVEKMAFSLGKVVVNSMSTVYGTLTVGALGISNNIGGITTNPQNGFQEGASAIISQNLGAGKKKRALKAFWCVLVMNLTLSVVLMSASLLCLHQIADLFANGDHEFAGRIMEIYRMEALGTIPLGASAAVMAFLYGYGKTKLTLLLNFSRVFVFRIPVLWGLQHFTDLGNVSAGIVMAVSNIMTAVMSLVIFAIKFCQIQKEERTDAEQS</sequence>
<proteinExistence type="predicted"/>
<feature type="transmembrane region" description="Helical" evidence="7">
    <location>
        <begin position="397"/>
        <end position="415"/>
    </location>
</feature>
<feature type="transmembrane region" description="Helical" evidence="7">
    <location>
        <begin position="143"/>
        <end position="162"/>
    </location>
</feature>
<dbReference type="GO" id="GO:0015297">
    <property type="term" value="F:antiporter activity"/>
    <property type="evidence" value="ECO:0007669"/>
    <property type="project" value="InterPro"/>
</dbReference>
<keyword evidence="5 7" id="KW-1133">Transmembrane helix</keyword>
<dbReference type="PIRSF" id="PIRSF006603">
    <property type="entry name" value="DinF"/>
    <property type="match status" value="1"/>
</dbReference>
<gene>
    <name evidence="8" type="ORF">ERS852444_00210</name>
</gene>
<feature type="transmembrane region" description="Helical" evidence="7">
    <location>
        <begin position="427"/>
        <end position="447"/>
    </location>
</feature>
<dbReference type="NCBIfam" id="TIGR00797">
    <property type="entry name" value="matE"/>
    <property type="match status" value="1"/>
</dbReference>
<dbReference type="EMBL" id="CYXX01000001">
    <property type="protein sequence ID" value="CUM72839.1"/>
    <property type="molecule type" value="Genomic_DNA"/>
</dbReference>
<evidence type="ECO:0000313" key="8">
    <source>
        <dbReference type="EMBL" id="CUM72839.1"/>
    </source>
</evidence>
<keyword evidence="4 7" id="KW-0812">Transmembrane</keyword>
<evidence type="ECO:0000256" key="6">
    <source>
        <dbReference type="ARBA" id="ARBA00023136"/>
    </source>
</evidence>
<dbReference type="InterPro" id="IPR052031">
    <property type="entry name" value="Membrane_Transporter-Flippase"/>
</dbReference>
<dbReference type="RefSeq" id="WP_055167362.1">
    <property type="nucleotide sequence ID" value="NZ_CYXX01000001.1"/>
</dbReference>
<dbReference type="PANTHER" id="PTHR43549">
    <property type="entry name" value="MULTIDRUG RESISTANCE PROTEIN YPNP-RELATED"/>
    <property type="match status" value="1"/>
</dbReference>
<reference evidence="8 9" key="1">
    <citation type="submission" date="2015-09" db="EMBL/GenBank/DDBJ databases">
        <authorList>
            <consortium name="Pathogen Informatics"/>
        </authorList>
    </citation>
    <scope>NUCLEOTIDE SEQUENCE [LARGE SCALE GENOMIC DNA]</scope>
    <source>
        <strain evidence="8 9">2789STDY5608887</strain>
    </source>
</reference>
<feature type="transmembrane region" description="Helical" evidence="7">
    <location>
        <begin position="369"/>
        <end position="390"/>
    </location>
</feature>
<keyword evidence="6 7" id="KW-0472">Membrane</keyword>
<keyword evidence="2" id="KW-0813">Transport</keyword>
<feature type="transmembrane region" description="Helical" evidence="7">
    <location>
        <begin position="174"/>
        <end position="197"/>
    </location>
</feature>
<dbReference type="AlphaFoldDB" id="A0A173R5F2"/>
<feature type="transmembrane region" description="Helical" evidence="7">
    <location>
        <begin position="203"/>
        <end position="224"/>
    </location>
</feature>
<dbReference type="PANTHER" id="PTHR43549:SF2">
    <property type="entry name" value="MULTIDRUG RESISTANCE PROTEIN NORM-RELATED"/>
    <property type="match status" value="1"/>
</dbReference>
<protein>
    <submittedName>
        <fullName evidence="8">Multidrug efflux protein</fullName>
    </submittedName>
</protein>
<dbReference type="GO" id="GO:0042910">
    <property type="term" value="F:xenobiotic transmembrane transporter activity"/>
    <property type="evidence" value="ECO:0007669"/>
    <property type="project" value="InterPro"/>
</dbReference>
<accession>A0A173R5F2</accession>
<evidence type="ECO:0000256" key="1">
    <source>
        <dbReference type="ARBA" id="ARBA00004651"/>
    </source>
</evidence>
<evidence type="ECO:0000313" key="9">
    <source>
        <dbReference type="Proteomes" id="UP000095453"/>
    </source>
</evidence>
<evidence type="ECO:0000256" key="7">
    <source>
        <dbReference type="SAM" id="Phobius"/>
    </source>
</evidence>
<feature type="transmembrane region" description="Helical" evidence="7">
    <location>
        <begin position="105"/>
        <end position="123"/>
    </location>
</feature>
<evidence type="ECO:0000256" key="5">
    <source>
        <dbReference type="ARBA" id="ARBA00022989"/>
    </source>
</evidence>
<dbReference type="Proteomes" id="UP000095453">
    <property type="component" value="Unassembled WGS sequence"/>
</dbReference>
<evidence type="ECO:0000256" key="3">
    <source>
        <dbReference type="ARBA" id="ARBA00022475"/>
    </source>
</evidence>
<dbReference type="InterPro" id="IPR002528">
    <property type="entry name" value="MATE_fam"/>
</dbReference>
<dbReference type="GO" id="GO:0005886">
    <property type="term" value="C:plasma membrane"/>
    <property type="evidence" value="ECO:0007669"/>
    <property type="project" value="UniProtKB-SubCell"/>
</dbReference>
<dbReference type="Pfam" id="PF01554">
    <property type="entry name" value="MatE"/>
    <property type="match status" value="2"/>
</dbReference>
<dbReference type="CDD" id="cd13138">
    <property type="entry name" value="MATE_yoeA_like"/>
    <property type="match status" value="1"/>
</dbReference>
<comment type="subcellular location">
    <subcellularLocation>
        <location evidence="1">Cell membrane</location>
        <topology evidence="1">Multi-pass membrane protein</topology>
    </subcellularLocation>
</comment>